<proteinExistence type="predicted"/>
<dbReference type="EMBL" id="BK059094">
    <property type="protein sequence ID" value="DAE29483.1"/>
    <property type="molecule type" value="Genomic_DNA"/>
</dbReference>
<evidence type="ECO:0000313" key="1">
    <source>
        <dbReference type="EMBL" id="DAE29483.1"/>
    </source>
</evidence>
<sequence length="59" mass="7169">MNCNYKEPSREEKLKSAIKYLQYLEKELQSAKGYWKRLTTKQEILRQLNYIEELEVAND</sequence>
<name>A0A8S5REA1_9VIRU</name>
<accession>A0A8S5REA1</accession>
<organism evidence="1">
    <name type="scientific">virus sp. ctd0M1</name>
    <dbReference type="NCBI Taxonomy" id="2827993"/>
    <lineage>
        <taxon>Viruses</taxon>
    </lineage>
</organism>
<reference evidence="1" key="1">
    <citation type="journal article" date="2021" name="Proc. Natl. Acad. Sci. U.S.A.">
        <title>A Catalog of Tens of Thousands of Viruses from Human Metagenomes Reveals Hidden Associations with Chronic Diseases.</title>
        <authorList>
            <person name="Tisza M.J."/>
            <person name="Buck C.B."/>
        </authorList>
    </citation>
    <scope>NUCLEOTIDE SEQUENCE</scope>
    <source>
        <strain evidence="1">Ctd0M1</strain>
    </source>
</reference>
<protein>
    <submittedName>
        <fullName evidence="1">DNA-binding protein inhibitor</fullName>
    </submittedName>
</protein>